<evidence type="ECO:0000313" key="7">
    <source>
        <dbReference type="Proteomes" id="UP000317998"/>
    </source>
</evidence>
<sequence>MTKPAPQPSGPGRPPAASRDILQDAAFELFLENGYAGTTVDQVARRAGVSRNTFFNYFDAKGDVFWVELDEAIEHFTATLAEMPADASPLRSVGDALVSIGDEFGPSRVPFALTQHDLIGSAHDLQASALGRFTTLGRVIRDFLVRGGVGAAAAQAAAYALLGAAVAATQVWAAAGTGRGELGPYLRAAVGPVVAGFAGASLSH</sequence>
<evidence type="ECO:0000313" key="6">
    <source>
        <dbReference type="EMBL" id="TQL47762.1"/>
    </source>
</evidence>
<dbReference type="PROSITE" id="PS50977">
    <property type="entry name" value="HTH_TETR_2"/>
    <property type="match status" value="1"/>
</dbReference>
<dbReference type="AlphaFoldDB" id="A0A542YI53"/>
<dbReference type="GO" id="GO:0003700">
    <property type="term" value="F:DNA-binding transcription factor activity"/>
    <property type="evidence" value="ECO:0007669"/>
    <property type="project" value="TreeGrafter"/>
</dbReference>
<gene>
    <name evidence="6" type="ORF">FB562_0832</name>
</gene>
<comment type="caution">
    <text evidence="6">The sequence shown here is derived from an EMBL/GenBank/DDBJ whole genome shotgun (WGS) entry which is preliminary data.</text>
</comment>
<dbReference type="Pfam" id="PF17754">
    <property type="entry name" value="TetR_C_14"/>
    <property type="match status" value="1"/>
</dbReference>
<keyword evidence="7" id="KW-1185">Reference proteome</keyword>
<dbReference type="PANTHER" id="PTHR30055:SF238">
    <property type="entry name" value="MYCOFACTOCIN BIOSYNTHESIS TRANSCRIPTIONAL REGULATOR MFTR-RELATED"/>
    <property type="match status" value="1"/>
</dbReference>
<dbReference type="Proteomes" id="UP000317998">
    <property type="component" value="Unassembled WGS sequence"/>
</dbReference>
<proteinExistence type="predicted"/>
<evidence type="ECO:0000256" key="2">
    <source>
        <dbReference type="ARBA" id="ARBA00023125"/>
    </source>
</evidence>
<dbReference type="Gene3D" id="1.10.357.10">
    <property type="entry name" value="Tetracycline Repressor, domain 2"/>
    <property type="match status" value="1"/>
</dbReference>
<evidence type="ECO:0000256" key="1">
    <source>
        <dbReference type="ARBA" id="ARBA00023015"/>
    </source>
</evidence>
<dbReference type="GO" id="GO:0000976">
    <property type="term" value="F:transcription cis-regulatory region binding"/>
    <property type="evidence" value="ECO:0007669"/>
    <property type="project" value="TreeGrafter"/>
</dbReference>
<dbReference type="InterPro" id="IPR009057">
    <property type="entry name" value="Homeodomain-like_sf"/>
</dbReference>
<name>A0A542YI53_9MICO</name>
<dbReference type="Gene3D" id="1.10.10.60">
    <property type="entry name" value="Homeodomain-like"/>
    <property type="match status" value="1"/>
</dbReference>
<evidence type="ECO:0000259" key="5">
    <source>
        <dbReference type="PROSITE" id="PS50977"/>
    </source>
</evidence>
<organism evidence="6 7">
    <name type="scientific">Homoserinimonas aerilata</name>
    <dbReference type="NCBI Taxonomy" id="1162970"/>
    <lineage>
        <taxon>Bacteria</taxon>
        <taxon>Bacillati</taxon>
        <taxon>Actinomycetota</taxon>
        <taxon>Actinomycetes</taxon>
        <taxon>Micrococcales</taxon>
        <taxon>Microbacteriaceae</taxon>
        <taxon>Homoserinimonas</taxon>
    </lineage>
</organism>
<dbReference type="InterPro" id="IPR041347">
    <property type="entry name" value="MftR_C"/>
</dbReference>
<reference evidence="6 7" key="1">
    <citation type="submission" date="2019-06" db="EMBL/GenBank/DDBJ databases">
        <title>Sequencing the genomes of 1000 actinobacteria strains.</title>
        <authorList>
            <person name="Klenk H.-P."/>
        </authorList>
    </citation>
    <scope>NUCLEOTIDE SEQUENCE [LARGE SCALE GENOMIC DNA]</scope>
    <source>
        <strain evidence="6 7">DSM 26477</strain>
    </source>
</reference>
<dbReference type="OrthoDB" id="956698at2"/>
<keyword evidence="1" id="KW-0805">Transcription regulation</keyword>
<feature type="DNA-binding region" description="H-T-H motif" evidence="4">
    <location>
        <begin position="39"/>
        <end position="58"/>
    </location>
</feature>
<keyword evidence="2 4" id="KW-0238">DNA-binding</keyword>
<accession>A0A542YI53</accession>
<dbReference type="InterPro" id="IPR050109">
    <property type="entry name" value="HTH-type_TetR-like_transc_reg"/>
</dbReference>
<dbReference type="PRINTS" id="PR00455">
    <property type="entry name" value="HTHTETR"/>
</dbReference>
<feature type="domain" description="HTH tetR-type" evidence="5">
    <location>
        <begin position="16"/>
        <end position="76"/>
    </location>
</feature>
<dbReference type="SUPFAM" id="SSF46689">
    <property type="entry name" value="Homeodomain-like"/>
    <property type="match status" value="1"/>
</dbReference>
<dbReference type="PANTHER" id="PTHR30055">
    <property type="entry name" value="HTH-TYPE TRANSCRIPTIONAL REGULATOR RUTR"/>
    <property type="match status" value="1"/>
</dbReference>
<evidence type="ECO:0000256" key="4">
    <source>
        <dbReference type="PROSITE-ProRule" id="PRU00335"/>
    </source>
</evidence>
<protein>
    <submittedName>
        <fullName evidence="6">TetR family transcriptional regulator</fullName>
    </submittedName>
</protein>
<evidence type="ECO:0000256" key="3">
    <source>
        <dbReference type="ARBA" id="ARBA00023163"/>
    </source>
</evidence>
<dbReference type="RefSeq" id="WP_141879979.1">
    <property type="nucleotide sequence ID" value="NZ_VFOM01000001.1"/>
</dbReference>
<dbReference type="EMBL" id="VFOM01000001">
    <property type="protein sequence ID" value="TQL47762.1"/>
    <property type="molecule type" value="Genomic_DNA"/>
</dbReference>
<dbReference type="Pfam" id="PF00440">
    <property type="entry name" value="TetR_N"/>
    <property type="match status" value="1"/>
</dbReference>
<dbReference type="InterPro" id="IPR001647">
    <property type="entry name" value="HTH_TetR"/>
</dbReference>
<keyword evidence="3" id="KW-0804">Transcription</keyword>